<proteinExistence type="predicted"/>
<feature type="region of interest" description="Disordered" evidence="1">
    <location>
        <begin position="42"/>
        <end position="82"/>
    </location>
</feature>
<feature type="compositionally biased region" description="Basic and acidic residues" evidence="1">
    <location>
        <begin position="63"/>
        <end position="79"/>
    </location>
</feature>
<keyword evidence="2" id="KW-0732">Signal</keyword>
<evidence type="ECO:0000313" key="3">
    <source>
        <dbReference type="EMBL" id="KAJ1970165.1"/>
    </source>
</evidence>
<gene>
    <name evidence="3" type="ORF">IWQ62_000134</name>
</gene>
<accession>A0A9W8B0U6</accession>
<keyword evidence="4" id="KW-1185">Reference proteome</keyword>
<comment type="caution">
    <text evidence="3">The sequence shown here is derived from an EMBL/GenBank/DDBJ whole genome shotgun (WGS) entry which is preliminary data.</text>
</comment>
<evidence type="ECO:0000256" key="2">
    <source>
        <dbReference type="SAM" id="SignalP"/>
    </source>
</evidence>
<feature type="signal peptide" evidence="2">
    <location>
        <begin position="1"/>
        <end position="24"/>
    </location>
</feature>
<sequence>MLVSCVWKLSLLSLVPLFCVGVHAVPSGFHDAEVGDRILDEHPHTAHPHRHSPNGKSIYETSGNRDRPSSEEKPKDLHMKSSAARLPSLKDALSQKGTDSLVLPPPYVIHTKASHGQCSPQLLPITGHNSKLSRPGLKIRFLNFLDENLIEEDSAETQARQMLDLHQTYAPKAYHSNNVFLVYIYSLPPSQLLSDLAFTRHQDPQLQVASGKLKPERYYIYQRMYESNEKRLLSVKAYEVEVRRNTHKVSLEEFSIGLANFLQMIVDKMYCHGTAASARPS</sequence>
<evidence type="ECO:0000313" key="4">
    <source>
        <dbReference type="Proteomes" id="UP001150925"/>
    </source>
</evidence>
<name>A0A9W8B0U6_9FUNG</name>
<organism evidence="3 4">
    <name type="scientific">Dispira parvispora</name>
    <dbReference type="NCBI Taxonomy" id="1520584"/>
    <lineage>
        <taxon>Eukaryota</taxon>
        <taxon>Fungi</taxon>
        <taxon>Fungi incertae sedis</taxon>
        <taxon>Zoopagomycota</taxon>
        <taxon>Kickxellomycotina</taxon>
        <taxon>Dimargaritomycetes</taxon>
        <taxon>Dimargaritales</taxon>
        <taxon>Dimargaritaceae</taxon>
        <taxon>Dispira</taxon>
    </lineage>
</organism>
<dbReference type="Proteomes" id="UP001150925">
    <property type="component" value="Unassembled WGS sequence"/>
</dbReference>
<dbReference type="EMBL" id="JANBPY010000004">
    <property type="protein sequence ID" value="KAJ1970165.1"/>
    <property type="molecule type" value="Genomic_DNA"/>
</dbReference>
<feature type="chain" id="PRO_5040988527" evidence="2">
    <location>
        <begin position="25"/>
        <end position="281"/>
    </location>
</feature>
<dbReference type="AlphaFoldDB" id="A0A9W8B0U6"/>
<evidence type="ECO:0000256" key="1">
    <source>
        <dbReference type="SAM" id="MobiDB-lite"/>
    </source>
</evidence>
<reference evidence="3" key="1">
    <citation type="submission" date="2022-07" db="EMBL/GenBank/DDBJ databases">
        <title>Phylogenomic reconstructions and comparative analyses of Kickxellomycotina fungi.</title>
        <authorList>
            <person name="Reynolds N.K."/>
            <person name="Stajich J.E."/>
            <person name="Barry K."/>
            <person name="Grigoriev I.V."/>
            <person name="Crous P."/>
            <person name="Smith M.E."/>
        </authorList>
    </citation>
    <scope>NUCLEOTIDE SEQUENCE</scope>
    <source>
        <strain evidence="3">RSA 1196</strain>
    </source>
</reference>
<protein>
    <submittedName>
        <fullName evidence="3">Uncharacterized protein</fullName>
    </submittedName>
</protein>